<sequence>MHDMDYEVLTVGNIAEINVKDLEERLMEGGGHGTLAQYCHDCQWKDVGKVGEEGHSTLSADSSLMDTPSPSGSSDPPTPPSIIESTSTMRSPLDAEAEGFRLAQQSLAARYKKAQLPHPQMCLQEVEVYNVRRLVVVAAGVAL</sequence>
<protein>
    <submittedName>
        <fullName evidence="2">Uncharacterized protein</fullName>
    </submittedName>
</protein>
<dbReference type="EMBL" id="BDGG01000021">
    <property type="protein sequence ID" value="GAV09289.1"/>
    <property type="molecule type" value="Genomic_DNA"/>
</dbReference>
<evidence type="ECO:0000256" key="1">
    <source>
        <dbReference type="SAM" id="MobiDB-lite"/>
    </source>
</evidence>
<proteinExistence type="predicted"/>
<gene>
    <name evidence="2" type="primary">RvY_18858-1</name>
    <name evidence="2" type="synonym">RvY_18858.1</name>
    <name evidence="2" type="ORF">RvY_18858</name>
</gene>
<feature type="region of interest" description="Disordered" evidence="1">
    <location>
        <begin position="53"/>
        <end position="89"/>
    </location>
</feature>
<dbReference type="AlphaFoldDB" id="A0A1D1WBU8"/>
<feature type="compositionally biased region" description="Low complexity" evidence="1">
    <location>
        <begin position="66"/>
        <end position="88"/>
    </location>
</feature>
<accession>A0A1D1WBU8</accession>
<dbReference type="Proteomes" id="UP000186922">
    <property type="component" value="Unassembled WGS sequence"/>
</dbReference>
<evidence type="ECO:0000313" key="2">
    <source>
        <dbReference type="EMBL" id="GAV09289.1"/>
    </source>
</evidence>
<feature type="compositionally biased region" description="Polar residues" evidence="1">
    <location>
        <begin position="56"/>
        <end position="65"/>
    </location>
</feature>
<reference evidence="2 3" key="1">
    <citation type="journal article" date="2016" name="Nat. Commun.">
        <title>Extremotolerant tardigrade genome and improved radiotolerance of human cultured cells by tardigrade-unique protein.</title>
        <authorList>
            <person name="Hashimoto T."/>
            <person name="Horikawa D.D."/>
            <person name="Saito Y."/>
            <person name="Kuwahara H."/>
            <person name="Kozuka-Hata H."/>
            <person name="Shin-I T."/>
            <person name="Minakuchi Y."/>
            <person name="Ohishi K."/>
            <person name="Motoyama A."/>
            <person name="Aizu T."/>
            <person name="Enomoto A."/>
            <person name="Kondo K."/>
            <person name="Tanaka S."/>
            <person name="Hara Y."/>
            <person name="Koshikawa S."/>
            <person name="Sagara H."/>
            <person name="Miura T."/>
            <person name="Yokobori S."/>
            <person name="Miyagawa K."/>
            <person name="Suzuki Y."/>
            <person name="Kubo T."/>
            <person name="Oyama M."/>
            <person name="Kohara Y."/>
            <person name="Fujiyama A."/>
            <person name="Arakawa K."/>
            <person name="Katayama T."/>
            <person name="Toyoda A."/>
            <person name="Kunieda T."/>
        </authorList>
    </citation>
    <scope>NUCLEOTIDE SEQUENCE [LARGE SCALE GENOMIC DNA]</scope>
    <source>
        <strain evidence="2 3">YOKOZUNA-1</strain>
    </source>
</reference>
<name>A0A1D1WBU8_RAMVA</name>
<comment type="caution">
    <text evidence="2">The sequence shown here is derived from an EMBL/GenBank/DDBJ whole genome shotgun (WGS) entry which is preliminary data.</text>
</comment>
<keyword evidence="3" id="KW-1185">Reference proteome</keyword>
<evidence type="ECO:0000313" key="3">
    <source>
        <dbReference type="Proteomes" id="UP000186922"/>
    </source>
</evidence>
<organism evidence="2 3">
    <name type="scientific">Ramazzottius varieornatus</name>
    <name type="common">Water bear</name>
    <name type="synonym">Tardigrade</name>
    <dbReference type="NCBI Taxonomy" id="947166"/>
    <lineage>
        <taxon>Eukaryota</taxon>
        <taxon>Metazoa</taxon>
        <taxon>Ecdysozoa</taxon>
        <taxon>Tardigrada</taxon>
        <taxon>Eutardigrada</taxon>
        <taxon>Parachela</taxon>
        <taxon>Hypsibioidea</taxon>
        <taxon>Ramazzottiidae</taxon>
        <taxon>Ramazzottius</taxon>
    </lineage>
</organism>